<feature type="domain" description="DUF6888" evidence="1">
    <location>
        <begin position="1"/>
        <end position="57"/>
    </location>
</feature>
<protein>
    <recommendedName>
        <fullName evidence="1">DUF6888 domain-containing protein</fullName>
    </recommendedName>
</protein>
<dbReference type="AlphaFoldDB" id="A0AAE3GNW5"/>
<evidence type="ECO:0000313" key="2">
    <source>
        <dbReference type="EMBL" id="MCP2727955.1"/>
    </source>
</evidence>
<evidence type="ECO:0000313" key="3">
    <source>
        <dbReference type="Proteomes" id="UP001204953"/>
    </source>
</evidence>
<sequence length="62" mass="7100">MPTAAQLESLYRVSYQLTYIMLQPIHLICVDRRTGNVYILAGHDEELEFQILPNGEFTDGQS</sequence>
<accession>A0AAE3GNW5</accession>
<dbReference type="EMBL" id="JAMZMM010000033">
    <property type="protein sequence ID" value="MCP2727955.1"/>
    <property type="molecule type" value="Genomic_DNA"/>
</dbReference>
<evidence type="ECO:0000259" key="1">
    <source>
        <dbReference type="Pfam" id="PF21828"/>
    </source>
</evidence>
<dbReference type="RefSeq" id="WP_254010760.1">
    <property type="nucleotide sequence ID" value="NZ_JAMZMM010000033.1"/>
</dbReference>
<dbReference type="Proteomes" id="UP001204953">
    <property type="component" value="Unassembled WGS sequence"/>
</dbReference>
<organism evidence="2 3">
    <name type="scientific">Limnofasciculus baicalensis BBK-W-15</name>
    <dbReference type="NCBI Taxonomy" id="2699891"/>
    <lineage>
        <taxon>Bacteria</taxon>
        <taxon>Bacillati</taxon>
        <taxon>Cyanobacteriota</taxon>
        <taxon>Cyanophyceae</taxon>
        <taxon>Coleofasciculales</taxon>
        <taxon>Coleofasciculaceae</taxon>
        <taxon>Limnofasciculus</taxon>
        <taxon>Limnofasciculus baicalensis</taxon>
    </lineage>
</organism>
<keyword evidence="3" id="KW-1185">Reference proteome</keyword>
<proteinExistence type="predicted"/>
<gene>
    <name evidence="2" type="ORF">NJ959_05610</name>
</gene>
<dbReference type="Pfam" id="PF21828">
    <property type="entry name" value="DUF6888"/>
    <property type="match status" value="1"/>
</dbReference>
<dbReference type="InterPro" id="IPR054181">
    <property type="entry name" value="DUF6888"/>
</dbReference>
<comment type="caution">
    <text evidence="2">The sequence shown here is derived from an EMBL/GenBank/DDBJ whole genome shotgun (WGS) entry which is preliminary data.</text>
</comment>
<reference evidence="2" key="1">
    <citation type="submission" date="2022-06" db="EMBL/GenBank/DDBJ databases">
        <title>New cyanobacteria of genus Symplocastrum in benthos of Lake Baikal.</title>
        <authorList>
            <person name="Sorokovikova E."/>
            <person name="Tikhonova I."/>
            <person name="Krasnopeev A."/>
            <person name="Evseev P."/>
            <person name="Gladkikh A."/>
            <person name="Belykh O."/>
        </authorList>
    </citation>
    <scope>NUCLEOTIDE SEQUENCE</scope>
    <source>
        <strain evidence="2">BBK-W-15</strain>
    </source>
</reference>
<name>A0AAE3GNW5_9CYAN</name>